<dbReference type="AlphaFoldDB" id="A0A520LKW0"/>
<evidence type="ECO:0000256" key="7">
    <source>
        <dbReference type="ARBA" id="ARBA00048478"/>
    </source>
</evidence>
<dbReference type="CDD" id="cd02020">
    <property type="entry name" value="CMPK"/>
    <property type="match status" value="1"/>
</dbReference>
<feature type="binding site" evidence="8">
    <location>
        <begin position="8"/>
        <end position="16"/>
    </location>
    <ligand>
        <name>ATP</name>
        <dbReference type="ChEBI" id="CHEBI:30616"/>
    </ligand>
</feature>
<comment type="similarity">
    <text evidence="1 8">Belongs to the cytidylate kinase family. Type 1 subfamily.</text>
</comment>
<evidence type="ECO:0000313" key="10">
    <source>
        <dbReference type="EMBL" id="RZO04500.1"/>
    </source>
</evidence>
<dbReference type="InterPro" id="IPR027417">
    <property type="entry name" value="P-loop_NTPase"/>
</dbReference>
<keyword evidence="3 8" id="KW-0547">Nucleotide-binding</keyword>
<comment type="catalytic activity">
    <reaction evidence="6 8">
        <text>dCMP + ATP = dCDP + ADP</text>
        <dbReference type="Rhea" id="RHEA:25094"/>
        <dbReference type="ChEBI" id="CHEBI:30616"/>
        <dbReference type="ChEBI" id="CHEBI:57566"/>
        <dbReference type="ChEBI" id="CHEBI:58593"/>
        <dbReference type="ChEBI" id="CHEBI:456216"/>
        <dbReference type="EC" id="2.7.4.25"/>
    </reaction>
</comment>
<organism evidence="10 11">
    <name type="scientific">SAR92 clade bacterium</name>
    <dbReference type="NCBI Taxonomy" id="2315479"/>
    <lineage>
        <taxon>Bacteria</taxon>
        <taxon>Pseudomonadati</taxon>
        <taxon>Pseudomonadota</taxon>
        <taxon>Gammaproteobacteria</taxon>
        <taxon>Cellvibrionales</taxon>
        <taxon>Porticoccaceae</taxon>
        <taxon>SAR92 clade</taxon>
    </lineage>
</organism>
<keyword evidence="8" id="KW-0963">Cytoplasm</keyword>
<evidence type="ECO:0000259" key="9">
    <source>
        <dbReference type="Pfam" id="PF02224"/>
    </source>
</evidence>
<dbReference type="Pfam" id="PF02224">
    <property type="entry name" value="Cytidylate_kin"/>
    <property type="match status" value="1"/>
</dbReference>
<evidence type="ECO:0000256" key="5">
    <source>
        <dbReference type="ARBA" id="ARBA00022840"/>
    </source>
</evidence>
<evidence type="ECO:0000256" key="4">
    <source>
        <dbReference type="ARBA" id="ARBA00022777"/>
    </source>
</evidence>
<name>A0A520LKW0_9GAMM</name>
<dbReference type="EC" id="2.7.4.25" evidence="8"/>
<protein>
    <recommendedName>
        <fullName evidence="8">Cytidylate kinase</fullName>
        <shortName evidence="8">CK</shortName>
        <ecNumber evidence="8">2.7.4.25</ecNumber>
    </recommendedName>
    <alternativeName>
        <fullName evidence="8">Cytidine monophosphate kinase</fullName>
        <shortName evidence="8">CMP kinase</shortName>
    </alternativeName>
</protein>
<dbReference type="GO" id="GO:0036431">
    <property type="term" value="F:dCMP kinase activity"/>
    <property type="evidence" value="ECO:0007669"/>
    <property type="project" value="InterPro"/>
</dbReference>
<dbReference type="Proteomes" id="UP000318148">
    <property type="component" value="Unassembled WGS sequence"/>
</dbReference>
<dbReference type="InterPro" id="IPR003136">
    <property type="entry name" value="Cytidylate_kin"/>
</dbReference>
<dbReference type="GO" id="GO:0005737">
    <property type="term" value="C:cytoplasm"/>
    <property type="evidence" value="ECO:0007669"/>
    <property type="project" value="UniProtKB-SubCell"/>
</dbReference>
<evidence type="ECO:0000256" key="1">
    <source>
        <dbReference type="ARBA" id="ARBA00009427"/>
    </source>
</evidence>
<dbReference type="GO" id="GO:0005524">
    <property type="term" value="F:ATP binding"/>
    <property type="evidence" value="ECO:0007669"/>
    <property type="project" value="UniProtKB-UniRule"/>
</dbReference>
<evidence type="ECO:0000256" key="8">
    <source>
        <dbReference type="HAMAP-Rule" id="MF_00238"/>
    </source>
</evidence>
<evidence type="ECO:0000256" key="6">
    <source>
        <dbReference type="ARBA" id="ARBA00047615"/>
    </source>
</evidence>
<accession>A0A520LKW0</accession>
<evidence type="ECO:0000256" key="2">
    <source>
        <dbReference type="ARBA" id="ARBA00022679"/>
    </source>
</evidence>
<comment type="catalytic activity">
    <reaction evidence="7 8">
        <text>CMP + ATP = CDP + ADP</text>
        <dbReference type="Rhea" id="RHEA:11600"/>
        <dbReference type="ChEBI" id="CHEBI:30616"/>
        <dbReference type="ChEBI" id="CHEBI:58069"/>
        <dbReference type="ChEBI" id="CHEBI:60377"/>
        <dbReference type="ChEBI" id="CHEBI:456216"/>
        <dbReference type="EC" id="2.7.4.25"/>
    </reaction>
</comment>
<keyword evidence="5 8" id="KW-0067">ATP-binding</keyword>
<dbReference type="GO" id="GO:0036430">
    <property type="term" value="F:CMP kinase activity"/>
    <property type="evidence" value="ECO:0007669"/>
    <property type="project" value="RHEA"/>
</dbReference>
<gene>
    <name evidence="8" type="primary">cmk</name>
    <name evidence="10" type="ORF">EVB02_03965</name>
</gene>
<keyword evidence="4 8" id="KW-0418">Kinase</keyword>
<comment type="caution">
    <text evidence="10">The sequence shown here is derived from an EMBL/GenBank/DDBJ whole genome shotgun (WGS) entry which is preliminary data.</text>
</comment>
<dbReference type="Gene3D" id="3.40.50.300">
    <property type="entry name" value="P-loop containing nucleotide triphosphate hydrolases"/>
    <property type="match status" value="1"/>
</dbReference>
<sequence length="217" mass="23927">MKIVTLDGPSGSGKGTVGRLLAQVLNFNYLDSGLLYRGVAILVIEKDIALSDVSNIEEIARNMNLEFSSENNKIFLDGIDVSNSIRTEEISIVSSKVAQLKSVRAILHEIQRGYLKGNGLIADGRDMGTVIFPDADLKIFITASPEARAYRRHKELLGRGESVSLRDLERSIASRDRSDSERKISPLVPAVDAIIIDTSNMTVEEVKDKIVKHYRAT</sequence>
<evidence type="ECO:0000256" key="3">
    <source>
        <dbReference type="ARBA" id="ARBA00022741"/>
    </source>
</evidence>
<proteinExistence type="inferred from homology"/>
<dbReference type="SUPFAM" id="SSF52540">
    <property type="entry name" value="P-loop containing nucleoside triphosphate hydrolases"/>
    <property type="match status" value="1"/>
</dbReference>
<dbReference type="InterPro" id="IPR011994">
    <property type="entry name" value="Cytidylate_kinase_dom"/>
</dbReference>
<dbReference type="NCBIfam" id="TIGR00017">
    <property type="entry name" value="cmk"/>
    <property type="match status" value="1"/>
</dbReference>
<dbReference type="EMBL" id="SHBO01000057">
    <property type="protein sequence ID" value="RZO04500.1"/>
    <property type="molecule type" value="Genomic_DNA"/>
</dbReference>
<evidence type="ECO:0000313" key="11">
    <source>
        <dbReference type="Proteomes" id="UP000318148"/>
    </source>
</evidence>
<dbReference type="HAMAP" id="MF_00238">
    <property type="entry name" value="Cytidyl_kinase_type1"/>
    <property type="match status" value="1"/>
</dbReference>
<reference evidence="10 11" key="1">
    <citation type="submission" date="2019-02" db="EMBL/GenBank/DDBJ databases">
        <title>Prokaryotic population dynamics and viral predation in marine succession experiment using metagenomics: the confinement effect.</title>
        <authorList>
            <person name="Haro-Moreno J.M."/>
            <person name="Rodriguez-Valera F."/>
            <person name="Lopez-Perez M."/>
        </authorList>
    </citation>
    <scope>NUCLEOTIDE SEQUENCE [LARGE SCALE GENOMIC DNA]</scope>
    <source>
        <strain evidence="10">MED-G169</strain>
    </source>
</reference>
<dbReference type="GO" id="GO:0006220">
    <property type="term" value="P:pyrimidine nucleotide metabolic process"/>
    <property type="evidence" value="ECO:0007669"/>
    <property type="project" value="UniProtKB-UniRule"/>
</dbReference>
<keyword evidence="2 8" id="KW-0808">Transferase</keyword>
<comment type="subcellular location">
    <subcellularLocation>
        <location evidence="8">Cytoplasm</location>
    </subcellularLocation>
</comment>
<feature type="domain" description="Cytidylate kinase" evidence="9">
    <location>
        <begin position="4"/>
        <end position="214"/>
    </location>
</feature>